<feature type="region of interest" description="Disordered" evidence="8">
    <location>
        <begin position="46"/>
        <end position="67"/>
    </location>
</feature>
<dbReference type="InterPro" id="IPR051536">
    <property type="entry name" value="UDG_Type-4/5"/>
</dbReference>
<dbReference type="InterPro" id="IPR005122">
    <property type="entry name" value="Uracil-DNA_glycosylase-like"/>
</dbReference>
<evidence type="ECO:0000256" key="5">
    <source>
        <dbReference type="ARBA" id="ARBA00023004"/>
    </source>
</evidence>
<evidence type="ECO:0000259" key="9">
    <source>
        <dbReference type="Pfam" id="PF03167"/>
    </source>
</evidence>
<keyword evidence="11" id="KW-1185">Reference proteome</keyword>
<evidence type="ECO:0000256" key="2">
    <source>
        <dbReference type="ARBA" id="ARBA00022723"/>
    </source>
</evidence>
<keyword evidence="4" id="KW-0378">Hydrolase</keyword>
<evidence type="ECO:0000313" key="11">
    <source>
        <dbReference type="Proteomes" id="UP001214250"/>
    </source>
</evidence>
<dbReference type="InterPro" id="IPR036895">
    <property type="entry name" value="Uracil-DNA_glycosylase-like_sf"/>
</dbReference>
<dbReference type="PANTHER" id="PTHR33693">
    <property type="entry name" value="TYPE-5 URACIL-DNA GLYCOSYLASE"/>
    <property type="match status" value="1"/>
</dbReference>
<keyword evidence="2" id="KW-0479">Metal-binding</keyword>
<dbReference type="Pfam" id="PF03167">
    <property type="entry name" value="UDG"/>
    <property type="match status" value="1"/>
</dbReference>
<evidence type="ECO:0000256" key="1">
    <source>
        <dbReference type="ARBA" id="ARBA00022485"/>
    </source>
</evidence>
<name>A0ABY7VTX8_9BACT</name>
<dbReference type="PANTHER" id="PTHR33693:SF1">
    <property type="entry name" value="TYPE-4 URACIL-DNA GLYCOSYLASE"/>
    <property type="match status" value="1"/>
</dbReference>
<sequence length="297" mass="33854">MKIIEALEEALKNEQRLGDNSFDLDHEQLNDFFYYQAEQKLSFPTKPNQSHEVLEISSSSPQDSNSVKTVDVKEVKLIQHSVPPVITKHLEVKAPIVDPARKLNVKQEESFEEIEDLSVEIDIKTLDLSTLREKALSCTKCNISFKDPHELKKTKLFFIFDGSLIKGELQDPLAGPSGEFFLKMLAAMKIDIEDIYIAKIHRCPRTSELKEQSAAVLQQINLLKPDACIVCSPSIIREISNFESINQCRGQWLSWEGIKIMPTYSPAFLMRSENVYGKAKKKEAWADLQLVMNELKL</sequence>
<feature type="domain" description="Uracil-DNA glycosylase-like" evidence="9">
    <location>
        <begin position="171"/>
        <end position="289"/>
    </location>
</feature>
<dbReference type="Gene3D" id="3.40.470.10">
    <property type="entry name" value="Uracil-DNA glycosylase-like domain"/>
    <property type="match status" value="1"/>
</dbReference>
<evidence type="ECO:0000256" key="7">
    <source>
        <dbReference type="ARBA" id="ARBA00023204"/>
    </source>
</evidence>
<dbReference type="EMBL" id="CP117812">
    <property type="protein sequence ID" value="WDE97502.1"/>
    <property type="molecule type" value="Genomic_DNA"/>
</dbReference>
<organism evidence="10 11">
    <name type="scientific">Lentisphaera profundi</name>
    <dbReference type="NCBI Taxonomy" id="1658616"/>
    <lineage>
        <taxon>Bacteria</taxon>
        <taxon>Pseudomonadati</taxon>
        <taxon>Lentisphaerota</taxon>
        <taxon>Lentisphaeria</taxon>
        <taxon>Lentisphaerales</taxon>
        <taxon>Lentisphaeraceae</taxon>
        <taxon>Lentisphaera</taxon>
    </lineage>
</organism>
<reference evidence="10 11" key="1">
    <citation type="submission" date="2023-02" db="EMBL/GenBank/DDBJ databases">
        <title>Genome sequence of Lentisphaera profundi SAORIC-696.</title>
        <authorList>
            <person name="Kim e."/>
            <person name="Cho J.-C."/>
            <person name="Choi A."/>
            <person name="Kang I."/>
        </authorList>
    </citation>
    <scope>NUCLEOTIDE SEQUENCE [LARGE SCALE GENOMIC DNA]</scope>
    <source>
        <strain evidence="10 11">SAORIC-696</strain>
    </source>
</reference>
<keyword evidence="6" id="KW-0411">Iron-sulfur</keyword>
<keyword evidence="5" id="KW-0408">Iron</keyword>
<keyword evidence="7" id="KW-0234">DNA repair</keyword>
<evidence type="ECO:0000256" key="8">
    <source>
        <dbReference type="SAM" id="MobiDB-lite"/>
    </source>
</evidence>
<dbReference type="RefSeq" id="WP_274151926.1">
    <property type="nucleotide sequence ID" value="NZ_CP117812.1"/>
</dbReference>
<gene>
    <name evidence="10" type="ORF">PQO03_16870</name>
</gene>
<accession>A0ABY7VTX8</accession>
<keyword evidence="3" id="KW-0227">DNA damage</keyword>
<evidence type="ECO:0000256" key="6">
    <source>
        <dbReference type="ARBA" id="ARBA00023014"/>
    </source>
</evidence>
<evidence type="ECO:0000256" key="3">
    <source>
        <dbReference type="ARBA" id="ARBA00022763"/>
    </source>
</evidence>
<evidence type="ECO:0000313" key="10">
    <source>
        <dbReference type="EMBL" id="WDE97502.1"/>
    </source>
</evidence>
<keyword evidence="1" id="KW-0004">4Fe-4S</keyword>
<dbReference type="SUPFAM" id="SSF52141">
    <property type="entry name" value="Uracil-DNA glycosylase-like"/>
    <property type="match status" value="1"/>
</dbReference>
<evidence type="ECO:0000256" key="4">
    <source>
        <dbReference type="ARBA" id="ARBA00022801"/>
    </source>
</evidence>
<protein>
    <submittedName>
        <fullName evidence="10">Uracil-DNA glycosylase family protein</fullName>
    </submittedName>
</protein>
<dbReference type="Proteomes" id="UP001214250">
    <property type="component" value="Chromosome 2"/>
</dbReference>
<proteinExistence type="predicted"/>